<dbReference type="AlphaFoldDB" id="A0A2S4LAN1"/>
<evidence type="ECO:0000313" key="2">
    <source>
        <dbReference type="Proteomes" id="UP000237481"/>
    </source>
</evidence>
<name>A0A2S4LAN1_9HYPO</name>
<proteinExistence type="predicted"/>
<feature type="non-terminal residue" evidence="1">
    <location>
        <position position="435"/>
    </location>
</feature>
<dbReference type="Gene3D" id="3.50.50.60">
    <property type="entry name" value="FAD/NAD(P)-binding domain"/>
    <property type="match status" value="2"/>
</dbReference>
<protein>
    <submittedName>
        <fullName evidence="1">Salicylate hydroxylase</fullName>
    </submittedName>
</protein>
<gene>
    <name evidence="1" type="ORF">TPAR_00285</name>
</gene>
<dbReference type="InterPro" id="IPR051104">
    <property type="entry name" value="FAD_monoxygenase"/>
</dbReference>
<dbReference type="InterPro" id="IPR036188">
    <property type="entry name" value="FAD/NAD-bd_sf"/>
</dbReference>
<dbReference type="EMBL" id="PKSG01000034">
    <property type="protein sequence ID" value="POR39499.1"/>
    <property type="molecule type" value="Genomic_DNA"/>
</dbReference>
<dbReference type="OrthoDB" id="417877at2759"/>
<dbReference type="STRING" id="94208.A0A2S4LAN1"/>
<sequence length="435" mass="47279">MAPPGKFLYAGTGAGFETAAATNASGVTIAALPRLLVHDTKAKIAVVGADGIVRGKLISKSKFLSVASSCFGFSSVMFGWYMHDRICIRGSLRFRMRGLGTKIFRRIPWEDNVAVLLVNLFAPETKQLIWACPRGVLKRQLEHLVRDCLGDGAPDWPGPDGLEGPAVGPDDATGRLPRRALVNLIPDGTAHFGKRLQSLEETSAGVGLSIEDGSSVVADVVVGCDGIRSKVKESMLPEEVEQTKPRYSGMYSYRAILDMDTMVDAVGDRRARVSTLYVAKGAYATSSLIMRVKKCICPTYPNGLSSNTRIFLQSRVAILGDAVYTSTPYQGAGAGQAIEDAYLLAELLSDLVVTTPRHVIAAFRVYDAVRRPRSQRVVTSSKENAQLLCLCYAGVSGDELKLRETWQVEEQAEEARKVMLDLLATMDWDRIAISV</sequence>
<organism evidence="1 2">
    <name type="scientific">Tolypocladium paradoxum</name>
    <dbReference type="NCBI Taxonomy" id="94208"/>
    <lineage>
        <taxon>Eukaryota</taxon>
        <taxon>Fungi</taxon>
        <taxon>Dikarya</taxon>
        <taxon>Ascomycota</taxon>
        <taxon>Pezizomycotina</taxon>
        <taxon>Sordariomycetes</taxon>
        <taxon>Hypocreomycetidae</taxon>
        <taxon>Hypocreales</taxon>
        <taxon>Ophiocordycipitaceae</taxon>
        <taxon>Tolypocladium</taxon>
    </lineage>
</organism>
<evidence type="ECO:0000313" key="1">
    <source>
        <dbReference type="EMBL" id="POR39499.1"/>
    </source>
</evidence>
<dbReference type="Proteomes" id="UP000237481">
    <property type="component" value="Unassembled WGS sequence"/>
</dbReference>
<dbReference type="PANTHER" id="PTHR46720">
    <property type="entry name" value="HYDROXYLASE, PUTATIVE (AFU_ORTHOLOGUE AFUA_3G01460)-RELATED"/>
    <property type="match status" value="1"/>
</dbReference>
<dbReference type="SUPFAM" id="SSF51905">
    <property type="entry name" value="FAD/NAD(P)-binding domain"/>
    <property type="match status" value="1"/>
</dbReference>
<accession>A0A2S4LAN1</accession>
<comment type="caution">
    <text evidence="1">The sequence shown here is derived from an EMBL/GenBank/DDBJ whole genome shotgun (WGS) entry which is preliminary data.</text>
</comment>
<dbReference type="GO" id="GO:0044550">
    <property type="term" value="P:secondary metabolite biosynthetic process"/>
    <property type="evidence" value="ECO:0007669"/>
    <property type="project" value="TreeGrafter"/>
</dbReference>
<dbReference type="PANTHER" id="PTHR46720:SF5">
    <property type="entry name" value="HYDROXYLASE, PUTATIVE (AFU_ORTHOLOGUE AFUA_3G01460)-RELATED"/>
    <property type="match status" value="1"/>
</dbReference>
<keyword evidence="2" id="KW-1185">Reference proteome</keyword>
<reference evidence="1 2" key="1">
    <citation type="submission" date="2018-01" db="EMBL/GenBank/DDBJ databases">
        <title>Harnessing the power of phylogenomics to disentangle the directionality and signatures of interkingdom host jumping in the parasitic fungal genus Tolypocladium.</title>
        <authorList>
            <person name="Quandt C.A."/>
            <person name="Patterson W."/>
            <person name="Spatafora J.W."/>
        </authorList>
    </citation>
    <scope>NUCLEOTIDE SEQUENCE [LARGE SCALE GENOMIC DNA]</scope>
    <source>
        <strain evidence="1 2">NRBC 100945</strain>
    </source>
</reference>